<dbReference type="GO" id="GO:0031201">
    <property type="term" value="C:SNARE complex"/>
    <property type="evidence" value="ECO:0007669"/>
    <property type="project" value="TreeGrafter"/>
</dbReference>
<evidence type="ECO:0000256" key="4">
    <source>
        <dbReference type="ARBA" id="ARBA00022692"/>
    </source>
</evidence>
<sequence length="279" mass="29944">MAFRSAASSSYAAVPDTIISIPSTASSATAAGAPPPITQSWESLRRQARALENDTEAKLAQYAKLSASSASTSSSYASSGLPAPLPQQQQQQQQVPPTAAAAGVELELADLLARLTAVVAGMAQCLDQGVGGGGSNMHMLQRHRDILYEYSKEFKKTKANIKAAREHAELLGTNRDSGSSYKAGMTTSQDMLLNERSRIDTSHRMADEVLEAAYAARGDLNDQRSILYGAKGRVGGVIARFPLVNDLLSRIHARKQRDSLIMAGVISACACLLLWYWMR</sequence>
<dbReference type="Proteomes" id="UP001212152">
    <property type="component" value="Unassembled WGS sequence"/>
</dbReference>
<dbReference type="GO" id="GO:0005797">
    <property type="term" value="C:Golgi medial cisterna"/>
    <property type="evidence" value="ECO:0007669"/>
    <property type="project" value="TreeGrafter"/>
</dbReference>
<reference evidence="11" key="1">
    <citation type="submission" date="2020-05" db="EMBL/GenBank/DDBJ databases">
        <title>Phylogenomic resolution of chytrid fungi.</title>
        <authorList>
            <person name="Stajich J.E."/>
            <person name="Amses K."/>
            <person name="Simmons R."/>
            <person name="Seto K."/>
            <person name="Myers J."/>
            <person name="Bonds A."/>
            <person name="Quandt C.A."/>
            <person name="Barry K."/>
            <person name="Liu P."/>
            <person name="Grigoriev I."/>
            <person name="Longcore J.E."/>
            <person name="James T.Y."/>
        </authorList>
    </citation>
    <scope>NUCLEOTIDE SEQUENCE</scope>
    <source>
        <strain evidence="11">JEL0379</strain>
    </source>
</reference>
<keyword evidence="7" id="KW-0333">Golgi apparatus</keyword>
<comment type="caution">
    <text evidence="11">The sequence shown here is derived from an EMBL/GenBank/DDBJ whole genome shotgun (WGS) entry which is preliminary data.</text>
</comment>
<feature type="region of interest" description="Disordered" evidence="9">
    <location>
        <begin position="75"/>
        <end position="98"/>
    </location>
</feature>
<keyword evidence="12" id="KW-1185">Reference proteome</keyword>
<dbReference type="GO" id="GO:0005484">
    <property type="term" value="F:SNAP receptor activity"/>
    <property type="evidence" value="ECO:0007669"/>
    <property type="project" value="TreeGrafter"/>
</dbReference>
<evidence type="ECO:0000256" key="7">
    <source>
        <dbReference type="ARBA" id="ARBA00023034"/>
    </source>
</evidence>
<keyword evidence="8 10" id="KW-0472">Membrane</keyword>
<dbReference type="PANTHER" id="PTHR21094:SF2">
    <property type="entry name" value="GOLGI SNAP RECEPTOR COMPLEX MEMBER 1"/>
    <property type="match status" value="1"/>
</dbReference>
<keyword evidence="5" id="KW-0653">Protein transport</keyword>
<evidence type="ECO:0000256" key="8">
    <source>
        <dbReference type="ARBA" id="ARBA00023136"/>
    </source>
</evidence>
<dbReference type="GO" id="GO:0000139">
    <property type="term" value="C:Golgi membrane"/>
    <property type="evidence" value="ECO:0007669"/>
    <property type="project" value="UniProtKB-SubCell"/>
</dbReference>
<evidence type="ECO:0000256" key="6">
    <source>
        <dbReference type="ARBA" id="ARBA00022989"/>
    </source>
</evidence>
<keyword evidence="3" id="KW-0813">Transport</keyword>
<protein>
    <submittedName>
        <fullName evidence="11">Golgi SNAP receptor complex member 1</fullName>
    </submittedName>
</protein>
<dbReference type="GO" id="GO:0006906">
    <property type="term" value="P:vesicle fusion"/>
    <property type="evidence" value="ECO:0007669"/>
    <property type="project" value="TreeGrafter"/>
</dbReference>
<evidence type="ECO:0000313" key="11">
    <source>
        <dbReference type="EMBL" id="KAJ3175881.1"/>
    </source>
</evidence>
<name>A0AAD5TLX3_9FUNG</name>
<dbReference type="GO" id="GO:0006888">
    <property type="term" value="P:endoplasmic reticulum to Golgi vesicle-mediated transport"/>
    <property type="evidence" value="ECO:0007669"/>
    <property type="project" value="InterPro"/>
</dbReference>
<evidence type="ECO:0000256" key="3">
    <source>
        <dbReference type="ARBA" id="ARBA00022448"/>
    </source>
</evidence>
<gene>
    <name evidence="11" type="primary">GOSR1</name>
    <name evidence="11" type="ORF">HDU87_005711</name>
</gene>
<evidence type="ECO:0000256" key="9">
    <source>
        <dbReference type="SAM" id="MobiDB-lite"/>
    </source>
</evidence>
<dbReference type="PANTHER" id="PTHR21094">
    <property type="entry name" value="GOS-28 SNARE- RELATED"/>
    <property type="match status" value="1"/>
</dbReference>
<dbReference type="GO" id="GO:0048219">
    <property type="term" value="P:inter-Golgi cisterna vesicle-mediated transport"/>
    <property type="evidence" value="ECO:0007669"/>
    <property type="project" value="TreeGrafter"/>
</dbReference>
<dbReference type="GO" id="GO:0005801">
    <property type="term" value="C:cis-Golgi network"/>
    <property type="evidence" value="ECO:0007669"/>
    <property type="project" value="InterPro"/>
</dbReference>
<evidence type="ECO:0000256" key="10">
    <source>
        <dbReference type="SAM" id="Phobius"/>
    </source>
</evidence>
<feature type="compositionally biased region" description="Low complexity" evidence="9">
    <location>
        <begin position="86"/>
        <end position="98"/>
    </location>
</feature>
<comment type="similarity">
    <text evidence="2">Belongs to the GOSR1 family.</text>
</comment>
<dbReference type="Pfam" id="PF12352">
    <property type="entry name" value="V-SNARE_C"/>
    <property type="match status" value="1"/>
</dbReference>
<keyword evidence="4 10" id="KW-0812">Transmembrane</keyword>
<proteinExistence type="inferred from homology"/>
<feature type="transmembrane region" description="Helical" evidence="10">
    <location>
        <begin position="260"/>
        <end position="278"/>
    </location>
</feature>
<evidence type="ECO:0000313" key="12">
    <source>
        <dbReference type="Proteomes" id="UP001212152"/>
    </source>
</evidence>
<dbReference type="InterPro" id="IPR023601">
    <property type="entry name" value="Golgi_SNAP_su1"/>
</dbReference>
<comment type="subcellular location">
    <subcellularLocation>
        <location evidence="1">Golgi apparatus membrane</location>
        <topology evidence="1">Single-pass type IV membrane protein</topology>
    </subcellularLocation>
</comment>
<dbReference type="GO" id="GO:0015031">
    <property type="term" value="P:protein transport"/>
    <property type="evidence" value="ECO:0007669"/>
    <property type="project" value="UniProtKB-KW"/>
</dbReference>
<evidence type="ECO:0000256" key="1">
    <source>
        <dbReference type="ARBA" id="ARBA00004409"/>
    </source>
</evidence>
<keyword evidence="11" id="KW-0675">Receptor</keyword>
<organism evidence="11 12">
    <name type="scientific">Geranomyces variabilis</name>
    <dbReference type="NCBI Taxonomy" id="109894"/>
    <lineage>
        <taxon>Eukaryota</taxon>
        <taxon>Fungi</taxon>
        <taxon>Fungi incertae sedis</taxon>
        <taxon>Chytridiomycota</taxon>
        <taxon>Chytridiomycota incertae sedis</taxon>
        <taxon>Chytridiomycetes</taxon>
        <taxon>Spizellomycetales</taxon>
        <taxon>Powellomycetaceae</taxon>
        <taxon>Geranomyces</taxon>
    </lineage>
</organism>
<dbReference type="EMBL" id="JADGJQ010000047">
    <property type="protein sequence ID" value="KAJ3175881.1"/>
    <property type="molecule type" value="Genomic_DNA"/>
</dbReference>
<keyword evidence="6 10" id="KW-1133">Transmembrane helix</keyword>
<evidence type="ECO:0000256" key="5">
    <source>
        <dbReference type="ARBA" id="ARBA00022927"/>
    </source>
</evidence>
<evidence type="ECO:0000256" key="2">
    <source>
        <dbReference type="ARBA" id="ARBA00008473"/>
    </source>
</evidence>
<accession>A0AAD5TLX3</accession>
<dbReference type="AlphaFoldDB" id="A0AAD5TLX3"/>